<keyword evidence="2" id="KW-1185">Reference proteome</keyword>
<comment type="caution">
    <text evidence="1">The sequence shown here is derived from an EMBL/GenBank/DDBJ whole genome shotgun (WGS) entry which is preliminary data.</text>
</comment>
<sequence>VESVMAKGTSTQHPTVVLSTDDNAVDTLMTNMLVLSESISTDSTVGGMKERAAGK</sequence>
<accession>A0ABU6UYK8</accession>
<organism evidence="1 2">
    <name type="scientific">Stylosanthes scabra</name>
    <dbReference type="NCBI Taxonomy" id="79078"/>
    <lineage>
        <taxon>Eukaryota</taxon>
        <taxon>Viridiplantae</taxon>
        <taxon>Streptophyta</taxon>
        <taxon>Embryophyta</taxon>
        <taxon>Tracheophyta</taxon>
        <taxon>Spermatophyta</taxon>
        <taxon>Magnoliopsida</taxon>
        <taxon>eudicotyledons</taxon>
        <taxon>Gunneridae</taxon>
        <taxon>Pentapetalae</taxon>
        <taxon>rosids</taxon>
        <taxon>fabids</taxon>
        <taxon>Fabales</taxon>
        <taxon>Fabaceae</taxon>
        <taxon>Papilionoideae</taxon>
        <taxon>50 kb inversion clade</taxon>
        <taxon>dalbergioids sensu lato</taxon>
        <taxon>Dalbergieae</taxon>
        <taxon>Pterocarpus clade</taxon>
        <taxon>Stylosanthes</taxon>
    </lineage>
</organism>
<evidence type="ECO:0000313" key="2">
    <source>
        <dbReference type="Proteomes" id="UP001341840"/>
    </source>
</evidence>
<proteinExistence type="predicted"/>
<evidence type="ECO:0000313" key="1">
    <source>
        <dbReference type="EMBL" id="MED6164718.1"/>
    </source>
</evidence>
<name>A0ABU6UYK8_9FABA</name>
<feature type="non-terminal residue" evidence="1">
    <location>
        <position position="1"/>
    </location>
</feature>
<gene>
    <name evidence="1" type="ORF">PIB30_092825</name>
</gene>
<dbReference type="EMBL" id="JASCZI010122769">
    <property type="protein sequence ID" value="MED6164718.1"/>
    <property type="molecule type" value="Genomic_DNA"/>
</dbReference>
<dbReference type="Proteomes" id="UP001341840">
    <property type="component" value="Unassembled WGS sequence"/>
</dbReference>
<protein>
    <submittedName>
        <fullName evidence="1">Uncharacterized protein</fullName>
    </submittedName>
</protein>
<reference evidence="1 2" key="1">
    <citation type="journal article" date="2023" name="Plants (Basel)">
        <title>Bridging the Gap: Combining Genomics and Transcriptomics Approaches to Understand Stylosanthes scabra, an Orphan Legume from the Brazilian Caatinga.</title>
        <authorList>
            <person name="Ferreira-Neto J.R.C."/>
            <person name="da Silva M.D."/>
            <person name="Binneck E."/>
            <person name="de Melo N.F."/>
            <person name="da Silva R.H."/>
            <person name="de Melo A.L.T.M."/>
            <person name="Pandolfi V."/>
            <person name="Bustamante F.O."/>
            <person name="Brasileiro-Vidal A.C."/>
            <person name="Benko-Iseppon A.M."/>
        </authorList>
    </citation>
    <scope>NUCLEOTIDE SEQUENCE [LARGE SCALE GENOMIC DNA]</scope>
    <source>
        <tissue evidence="1">Leaves</tissue>
    </source>
</reference>